<keyword evidence="2" id="KW-1185">Reference proteome</keyword>
<evidence type="ECO:0000313" key="2">
    <source>
        <dbReference type="Proteomes" id="UP000744980"/>
    </source>
</evidence>
<evidence type="ECO:0008006" key="3">
    <source>
        <dbReference type="Google" id="ProtNLM"/>
    </source>
</evidence>
<dbReference type="AlphaFoldDB" id="A0AAW4FDS7"/>
<name>A0AAW4FDS7_9HYPH</name>
<comment type="caution">
    <text evidence="1">The sequence shown here is derived from an EMBL/GenBank/DDBJ whole genome shotgun (WGS) entry which is preliminary data.</text>
</comment>
<dbReference type="RefSeq" id="WP_203527210.1">
    <property type="nucleotide sequence ID" value="NZ_CP083370.1"/>
</dbReference>
<dbReference type="EMBL" id="WXFA01000001">
    <property type="protein sequence ID" value="MBM3089251.1"/>
    <property type="molecule type" value="Genomic_DNA"/>
</dbReference>
<gene>
    <name evidence="1" type="ORF">GFB56_00255</name>
</gene>
<organism evidence="1 2">
    <name type="scientific">Ensifer canadensis</name>
    <dbReference type="NCBI Taxonomy" id="555315"/>
    <lineage>
        <taxon>Bacteria</taxon>
        <taxon>Pseudomonadati</taxon>
        <taxon>Pseudomonadota</taxon>
        <taxon>Alphaproteobacteria</taxon>
        <taxon>Hyphomicrobiales</taxon>
        <taxon>Rhizobiaceae</taxon>
        <taxon>Sinorhizobium/Ensifer group</taxon>
        <taxon>Ensifer</taxon>
    </lineage>
</organism>
<dbReference type="Proteomes" id="UP000744980">
    <property type="component" value="Unassembled WGS sequence"/>
</dbReference>
<accession>A0AAW4FDS7</accession>
<protein>
    <recommendedName>
        <fullName evidence="3">Tail assembly chaperone</fullName>
    </recommendedName>
</protein>
<proteinExistence type="predicted"/>
<evidence type="ECO:0000313" key="1">
    <source>
        <dbReference type="EMBL" id="MBM3089251.1"/>
    </source>
</evidence>
<reference evidence="1 2" key="1">
    <citation type="submission" date="2020-01" db="EMBL/GenBank/DDBJ databases">
        <title>Draft genome assembly of Ensifer adhaerens T173.</title>
        <authorList>
            <person name="Craig J.E."/>
            <person name="Stinchcombe J.R."/>
        </authorList>
    </citation>
    <scope>NUCLEOTIDE SEQUENCE [LARGE SCALE GENOMIC DNA]</scope>
    <source>
        <strain evidence="1 2">T173</strain>
    </source>
</reference>
<sequence>MTYQRPAYEQVTIAHGDHTVTLRPTLRVAATLVERHGFPALFRAVDDSNLSIISEIILTAATNRQDAARFLFFQAREPLLLFFIAVRQSLAELISMFQPATDPKASPSTGKGKPATWQEAYAALYGYGTGWLGWTQEATWTATPTEIDRAYSAHIDRLVMTGVITRDEKTEKAPDPEQVARNVAAGLDPEFDRAGIEALRGSIMRAGR</sequence>